<dbReference type="EMBL" id="RHHQ01000008">
    <property type="protein sequence ID" value="RNB89520.1"/>
    <property type="molecule type" value="Genomic_DNA"/>
</dbReference>
<reference evidence="1 2" key="1">
    <citation type="submission" date="2018-10" db="EMBL/GenBank/DDBJ databases">
        <title>Phylogenomics of Brevibacillus.</title>
        <authorList>
            <person name="Dunlap C."/>
        </authorList>
    </citation>
    <scope>NUCLEOTIDE SEQUENCE [LARGE SCALE GENOMIC DNA]</scope>
    <source>
        <strain evidence="1 2">JCM 15716</strain>
    </source>
</reference>
<dbReference type="Pfam" id="PF10041">
    <property type="entry name" value="DUF2277"/>
    <property type="match status" value="1"/>
</dbReference>
<sequence length="65" mass="7637">MHWQKWAERHDLSVHKKTNSRWSATKGAFNHAIDEVAMVARNLLDSMVTNSEPRNREVEIEHARI</sequence>
<evidence type="ECO:0000313" key="1">
    <source>
        <dbReference type="EMBL" id="RNB89520.1"/>
    </source>
</evidence>
<accession>A0A3M8DN57</accession>
<keyword evidence="2" id="KW-1185">Reference proteome</keyword>
<protein>
    <submittedName>
        <fullName evidence="1">DUF2277 family protein</fullName>
    </submittedName>
</protein>
<comment type="caution">
    <text evidence="1">The sequence shown here is derived from an EMBL/GenBank/DDBJ whole genome shotgun (WGS) entry which is preliminary data.</text>
</comment>
<dbReference type="Proteomes" id="UP000271031">
    <property type="component" value="Unassembled WGS sequence"/>
</dbReference>
<dbReference type="InterPro" id="IPR018735">
    <property type="entry name" value="DUF2277"/>
</dbReference>
<gene>
    <name evidence="1" type="ORF">EDM56_10010</name>
</gene>
<dbReference type="AlphaFoldDB" id="A0A3M8DN57"/>
<name>A0A3M8DN57_9BACL</name>
<proteinExistence type="predicted"/>
<evidence type="ECO:0000313" key="2">
    <source>
        <dbReference type="Proteomes" id="UP000271031"/>
    </source>
</evidence>
<organism evidence="1 2">
    <name type="scientific">Brevibacillus fluminis</name>
    <dbReference type="NCBI Taxonomy" id="511487"/>
    <lineage>
        <taxon>Bacteria</taxon>
        <taxon>Bacillati</taxon>
        <taxon>Bacillota</taxon>
        <taxon>Bacilli</taxon>
        <taxon>Bacillales</taxon>
        <taxon>Paenibacillaceae</taxon>
        <taxon>Brevibacillus</taxon>
    </lineage>
</organism>
<dbReference type="OrthoDB" id="2720376at2"/>